<keyword evidence="2" id="KW-1185">Reference proteome</keyword>
<proteinExistence type="predicted"/>
<accession>A0ACA9NRR9</accession>
<feature type="non-terminal residue" evidence="1">
    <location>
        <position position="91"/>
    </location>
</feature>
<reference evidence="1" key="1">
    <citation type="submission" date="2021-06" db="EMBL/GenBank/DDBJ databases">
        <authorList>
            <person name="Kallberg Y."/>
            <person name="Tangrot J."/>
            <person name="Rosling A."/>
        </authorList>
    </citation>
    <scope>NUCLEOTIDE SEQUENCE</scope>
    <source>
        <strain evidence="1">CL356</strain>
    </source>
</reference>
<dbReference type="EMBL" id="CAJVPT010023113">
    <property type="protein sequence ID" value="CAG8663655.1"/>
    <property type="molecule type" value="Genomic_DNA"/>
</dbReference>
<name>A0ACA9NRR9_9GLOM</name>
<protein>
    <submittedName>
        <fullName evidence="1">13361_t:CDS:1</fullName>
    </submittedName>
</protein>
<organism evidence="1 2">
    <name type="scientific">Acaulospora colombiana</name>
    <dbReference type="NCBI Taxonomy" id="27376"/>
    <lineage>
        <taxon>Eukaryota</taxon>
        <taxon>Fungi</taxon>
        <taxon>Fungi incertae sedis</taxon>
        <taxon>Mucoromycota</taxon>
        <taxon>Glomeromycotina</taxon>
        <taxon>Glomeromycetes</taxon>
        <taxon>Diversisporales</taxon>
        <taxon>Acaulosporaceae</taxon>
        <taxon>Acaulospora</taxon>
    </lineage>
</organism>
<evidence type="ECO:0000313" key="2">
    <source>
        <dbReference type="Proteomes" id="UP000789525"/>
    </source>
</evidence>
<gene>
    <name evidence="1" type="ORF">ACOLOM_LOCUS8680</name>
</gene>
<evidence type="ECO:0000313" key="1">
    <source>
        <dbReference type="EMBL" id="CAG8663655.1"/>
    </source>
</evidence>
<comment type="caution">
    <text evidence="1">The sequence shown here is derived from an EMBL/GenBank/DDBJ whole genome shotgun (WGS) entry which is preliminary data.</text>
</comment>
<dbReference type="Proteomes" id="UP000789525">
    <property type="component" value="Unassembled WGS sequence"/>
</dbReference>
<sequence length="91" mass="10630">MCSKAGGVKTTSGKAIAEWIMLNRKALNLKYVIWGQKIWNPSRDSVKSWSKWRPMEDRGSITQNHWYASFSLLTSELELTRYRDHVHVSFN</sequence>